<reference evidence="1" key="1">
    <citation type="submission" date="2023-08" db="EMBL/GenBank/DDBJ databases">
        <authorList>
            <person name="Audoor S."/>
            <person name="Bilcke G."/>
        </authorList>
    </citation>
    <scope>NUCLEOTIDE SEQUENCE</scope>
</reference>
<accession>A0AAD2CT32</accession>
<evidence type="ECO:0000313" key="2">
    <source>
        <dbReference type="Proteomes" id="UP001295423"/>
    </source>
</evidence>
<protein>
    <submittedName>
        <fullName evidence="1">Uncharacterized protein</fullName>
    </submittedName>
</protein>
<comment type="caution">
    <text evidence="1">The sequence shown here is derived from an EMBL/GenBank/DDBJ whole genome shotgun (WGS) entry which is preliminary data.</text>
</comment>
<dbReference type="AlphaFoldDB" id="A0AAD2CT32"/>
<gene>
    <name evidence="1" type="ORF">CYCCA115_LOCUS8100</name>
</gene>
<dbReference type="EMBL" id="CAKOGP040001112">
    <property type="protein sequence ID" value="CAJ1942744.1"/>
    <property type="molecule type" value="Genomic_DNA"/>
</dbReference>
<name>A0AAD2CT32_9STRA</name>
<organism evidence="1 2">
    <name type="scientific">Cylindrotheca closterium</name>
    <dbReference type="NCBI Taxonomy" id="2856"/>
    <lineage>
        <taxon>Eukaryota</taxon>
        <taxon>Sar</taxon>
        <taxon>Stramenopiles</taxon>
        <taxon>Ochrophyta</taxon>
        <taxon>Bacillariophyta</taxon>
        <taxon>Bacillariophyceae</taxon>
        <taxon>Bacillariophycidae</taxon>
        <taxon>Bacillariales</taxon>
        <taxon>Bacillariaceae</taxon>
        <taxon>Cylindrotheca</taxon>
    </lineage>
</organism>
<keyword evidence="2" id="KW-1185">Reference proteome</keyword>
<dbReference type="Proteomes" id="UP001295423">
    <property type="component" value="Unassembled WGS sequence"/>
</dbReference>
<evidence type="ECO:0000313" key="1">
    <source>
        <dbReference type="EMBL" id="CAJ1942744.1"/>
    </source>
</evidence>
<sequence>MEVIASNTKIIKNMELEIEDDISATASELTVSSSYDSCSGCSTPTASHKDKRSIPIFDDLKTTAPKATYDLNFDDVTVEKCNHLLKLSDSPQFGNKTFNHLSNDQKALMLFMIAKKIDNLFHPRHQAAKMIVRVLRPESSEIRRMMSFVHRGRDRRLHCDAEKNQFLETSYSNFVQGRKA</sequence>
<proteinExistence type="predicted"/>